<protein>
    <recommendedName>
        <fullName evidence="4">Peptidase</fullName>
    </recommendedName>
</protein>
<name>A0A7D5MAH2_9ARCH</name>
<gene>
    <name evidence="2" type="ORF">C5F50_07835</name>
</gene>
<keyword evidence="3" id="KW-1185">Reference proteome</keyword>
<dbReference type="OrthoDB" id="11828at2157"/>
<evidence type="ECO:0008006" key="4">
    <source>
        <dbReference type="Google" id="ProtNLM"/>
    </source>
</evidence>
<evidence type="ECO:0000256" key="1">
    <source>
        <dbReference type="SAM" id="MobiDB-lite"/>
    </source>
</evidence>
<proteinExistence type="predicted"/>
<accession>A0A7D5MAH2</accession>
<dbReference type="KEGG" id="nue:C5F50_07835"/>
<reference evidence="2 3" key="1">
    <citation type="submission" date="2018-02" db="EMBL/GenBank/DDBJ databases">
        <title>Complete genome of Nitrosopumilus ureaphilus PS0.</title>
        <authorList>
            <person name="Qin W."/>
            <person name="Zheng Y."/>
            <person name="Stahl D.A."/>
        </authorList>
    </citation>
    <scope>NUCLEOTIDE SEQUENCE [LARGE SCALE GENOMIC DNA]</scope>
    <source>
        <strain evidence="2 3">PS0</strain>
    </source>
</reference>
<dbReference type="EMBL" id="CP026995">
    <property type="protein sequence ID" value="QLH06989.1"/>
    <property type="molecule type" value="Genomic_DNA"/>
</dbReference>
<organism evidence="2 3">
    <name type="scientific">Nitrosopumilus ureiphilus</name>
    <dbReference type="NCBI Taxonomy" id="1470067"/>
    <lineage>
        <taxon>Archaea</taxon>
        <taxon>Nitrososphaerota</taxon>
        <taxon>Nitrososphaeria</taxon>
        <taxon>Nitrosopumilales</taxon>
        <taxon>Nitrosopumilaceae</taxon>
        <taxon>Nitrosopumilus</taxon>
    </lineage>
</organism>
<feature type="region of interest" description="Disordered" evidence="1">
    <location>
        <begin position="120"/>
        <end position="157"/>
    </location>
</feature>
<dbReference type="AlphaFoldDB" id="A0A7D5MAH2"/>
<evidence type="ECO:0000313" key="2">
    <source>
        <dbReference type="EMBL" id="QLH06989.1"/>
    </source>
</evidence>
<dbReference type="Proteomes" id="UP000509478">
    <property type="component" value="Chromosome"/>
</dbReference>
<evidence type="ECO:0000313" key="3">
    <source>
        <dbReference type="Proteomes" id="UP000509478"/>
    </source>
</evidence>
<sequence length="347" mass="39497">MKCYFLLFSVLLLIPFGLNPSFGTVNNFTTDKSLYHLGDSIKITGNVNYDSAIPSIIIQIITPSGSGLAHVDSVIPKNDGTFTKILHAGGPTWNENGKYIIKLSYAGNLEKSIDYEKLSSNSQSNPALPVVPEKKPTPLPVVPEKKPTPLPADDESDISFTENPKMRILGFPSFDKSPQYYIDRYNTEPQYQSWFDSQFPLYQIDDVVGYGATHIENFPSFDKSPQYYIDRYNTEPQYQSWFDSQFPGKTIYDILGFSTDIPDWIKTYAKNWATGEISDSEFISGLDFMLQNKIIVIPNVDYVHSAIDDVPSWFRNTSHWWSNDLISQQEFVNSLKFLIQKDIILIE</sequence>